<keyword evidence="4" id="KW-1185">Reference proteome</keyword>
<dbReference type="PANTHER" id="PTHR43377:SF6">
    <property type="entry name" value="GFO_IDH_MOCA-LIKE OXIDOREDUCTASE N-TERMINAL DOMAIN-CONTAINING PROTEIN"/>
    <property type="match status" value="1"/>
</dbReference>
<dbReference type="Gene3D" id="3.40.50.720">
    <property type="entry name" value="NAD(P)-binding Rossmann-like Domain"/>
    <property type="match status" value="1"/>
</dbReference>
<evidence type="ECO:0000313" key="4">
    <source>
        <dbReference type="Proteomes" id="UP000012099"/>
    </source>
</evidence>
<dbReference type="Gene3D" id="3.30.360.10">
    <property type="entry name" value="Dihydrodipicolinate Reductase, domain 2"/>
    <property type="match status" value="1"/>
</dbReference>
<name>A0ABN0J2N7_9LEPT</name>
<dbReference type="PANTHER" id="PTHR43377">
    <property type="entry name" value="BILIVERDIN REDUCTASE A"/>
    <property type="match status" value="1"/>
</dbReference>
<dbReference type="Proteomes" id="UP000012099">
    <property type="component" value="Unassembled WGS sequence"/>
</dbReference>
<dbReference type="InterPro" id="IPR051450">
    <property type="entry name" value="Gfo/Idh/MocA_Oxidoreductases"/>
</dbReference>
<feature type="domain" description="Gfo/Idh/MocA-like oxidoreductase N-terminal" evidence="1">
    <location>
        <begin position="2"/>
        <end position="121"/>
    </location>
</feature>
<dbReference type="RefSeq" id="WP_004428848.1">
    <property type="nucleotide sequence ID" value="NZ_AHMH02000057.1"/>
</dbReference>
<proteinExistence type="predicted"/>
<gene>
    <name evidence="3" type="ORF">LEP1GSC035_1480</name>
</gene>
<dbReference type="InterPro" id="IPR055170">
    <property type="entry name" value="GFO_IDH_MocA-like_dom"/>
</dbReference>
<evidence type="ECO:0000259" key="2">
    <source>
        <dbReference type="Pfam" id="PF22725"/>
    </source>
</evidence>
<reference evidence="3 4" key="1">
    <citation type="submission" date="2013-01" db="EMBL/GenBank/DDBJ databases">
        <authorList>
            <person name="Harkins D.M."/>
            <person name="Durkin A.S."/>
            <person name="Brinkac L.M."/>
            <person name="Haft D.H."/>
            <person name="Selengut J.D."/>
            <person name="Sanka R."/>
            <person name="DePew J."/>
            <person name="Purushe J."/>
            <person name="Whelen A.C."/>
            <person name="Vinetz J.M."/>
            <person name="Sutton G.G."/>
            <person name="Nierman W.C."/>
            <person name="Fouts D.E."/>
        </authorList>
    </citation>
    <scope>NUCLEOTIDE SEQUENCE [LARGE SCALE GENOMIC DNA]</scope>
    <source>
        <strain evidence="3 4">2007001578</strain>
    </source>
</reference>
<dbReference type="SUPFAM" id="SSF51735">
    <property type="entry name" value="NAD(P)-binding Rossmann-fold domains"/>
    <property type="match status" value="1"/>
</dbReference>
<dbReference type="Pfam" id="PF22725">
    <property type="entry name" value="GFO_IDH_MocA_C3"/>
    <property type="match status" value="1"/>
</dbReference>
<dbReference type="SUPFAM" id="SSF55347">
    <property type="entry name" value="Glyceraldehyde-3-phosphate dehydrogenase-like, C-terminal domain"/>
    <property type="match status" value="1"/>
</dbReference>
<evidence type="ECO:0000259" key="1">
    <source>
        <dbReference type="Pfam" id="PF01408"/>
    </source>
</evidence>
<dbReference type="InterPro" id="IPR036291">
    <property type="entry name" value="NAD(P)-bd_dom_sf"/>
</dbReference>
<organism evidence="3 4">
    <name type="scientific">Leptospira noguchii str. 2007001578</name>
    <dbReference type="NCBI Taxonomy" id="1049974"/>
    <lineage>
        <taxon>Bacteria</taxon>
        <taxon>Pseudomonadati</taxon>
        <taxon>Spirochaetota</taxon>
        <taxon>Spirochaetia</taxon>
        <taxon>Leptospirales</taxon>
        <taxon>Leptospiraceae</taxon>
        <taxon>Leptospira</taxon>
    </lineage>
</organism>
<feature type="domain" description="GFO/IDH/MocA-like oxidoreductase" evidence="2">
    <location>
        <begin position="130"/>
        <end position="239"/>
    </location>
</feature>
<accession>A0ABN0J2N7</accession>
<dbReference type="Pfam" id="PF01408">
    <property type="entry name" value="GFO_IDH_MocA"/>
    <property type="match status" value="1"/>
</dbReference>
<evidence type="ECO:0000313" key="3">
    <source>
        <dbReference type="EMBL" id="EMN01206.1"/>
    </source>
</evidence>
<protein>
    <submittedName>
        <fullName evidence="3">Oxidoreductase, NAD-binding domain protein</fullName>
    </submittedName>
</protein>
<dbReference type="EMBL" id="AHMH02000057">
    <property type="protein sequence ID" value="EMN01206.1"/>
    <property type="molecule type" value="Genomic_DNA"/>
</dbReference>
<sequence length="343" mass="39084">MITVAIVGFGYWGPNLLRNFNLVPNCQVKYVCDVEIEKLNIIKKQYPSVITTNRFEDILKDYTIDAVVIAIPVFTHFELARKVLIHGKNVLIEKPMTSTSGEALELQRLAHEKNKLLMVDHTFLYTGSVQKMKQIIASDQGIGNIKYFDSTRINLGLFQSDINVLWDLAPHDISILNYLIDEVPFSVNATGVSHTNNNIENIAYLTVNYKSGFIAHFNCSWTSPVKMRTILIGGDKKMIVFNDLDPTEKIKIYDTGYNYRTNREGRKEGQDKLRFLVDYRVGDIYVPKIDSKEALFGMAFDFINSINENKRPVSDFESGLKVIKILEASQQSIKQSGREIILN</sequence>
<comment type="caution">
    <text evidence="3">The sequence shown here is derived from an EMBL/GenBank/DDBJ whole genome shotgun (WGS) entry which is preliminary data.</text>
</comment>
<dbReference type="InterPro" id="IPR000683">
    <property type="entry name" value="Gfo/Idh/MocA-like_OxRdtase_N"/>
</dbReference>